<dbReference type="PANTHER" id="PTHR43249:SF1">
    <property type="entry name" value="D-GLUCOSIDE 3-DEHYDROGENASE"/>
    <property type="match status" value="1"/>
</dbReference>
<accession>A0ABS6JME9</accession>
<name>A0ABS6JME9_9BACI</name>
<dbReference type="Pfam" id="PF22725">
    <property type="entry name" value="GFO_IDH_MocA_C3"/>
    <property type="match status" value="1"/>
</dbReference>
<evidence type="ECO:0000259" key="2">
    <source>
        <dbReference type="Pfam" id="PF22725"/>
    </source>
</evidence>
<keyword evidence="4" id="KW-1185">Reference proteome</keyword>
<dbReference type="RefSeq" id="WP_217068309.1">
    <property type="nucleotide sequence ID" value="NZ_JAHQCS010000161.1"/>
</dbReference>
<dbReference type="InterPro" id="IPR052515">
    <property type="entry name" value="Gfo/Idh/MocA_Oxidoreductase"/>
</dbReference>
<dbReference type="PANTHER" id="PTHR43249">
    <property type="entry name" value="UDP-N-ACETYL-2-AMINO-2-DEOXY-D-GLUCURONATE OXIDASE"/>
    <property type="match status" value="1"/>
</dbReference>
<dbReference type="Proteomes" id="UP000784880">
    <property type="component" value="Unassembled WGS sequence"/>
</dbReference>
<dbReference type="EMBL" id="JAHQCS010000161">
    <property type="protein sequence ID" value="MBU9714022.1"/>
    <property type="molecule type" value="Genomic_DNA"/>
</dbReference>
<evidence type="ECO:0000259" key="1">
    <source>
        <dbReference type="Pfam" id="PF01408"/>
    </source>
</evidence>
<evidence type="ECO:0000313" key="4">
    <source>
        <dbReference type="Proteomes" id="UP000784880"/>
    </source>
</evidence>
<evidence type="ECO:0000313" key="3">
    <source>
        <dbReference type="EMBL" id="MBU9714022.1"/>
    </source>
</evidence>
<feature type="domain" description="Gfo/Idh/MocA-like oxidoreductase N-terminal" evidence="1">
    <location>
        <begin position="5"/>
        <end position="126"/>
    </location>
</feature>
<protein>
    <submittedName>
        <fullName evidence="3">Gfo/Idh/MocA family oxidoreductase</fullName>
    </submittedName>
</protein>
<gene>
    <name evidence="3" type="ORF">KS419_20005</name>
</gene>
<sequence length="349" mass="38169">MVNKLRVGIIGAGAIARSAHIPNYQNDPRVDVVAVANHNLAKAESCADEFNIPHAYENYLDMLNDVAVLNLDAVSICTPNKFHARQAIDSLNAGVHVLCEKPPAVTDQEARQMNDAATKAGKILSYCFHYRHSPEVRTLKKFIEAGELGDIYAASVYAVRRRGIPGWGVFTNKDLQGGGALIDIGVHMLDTALYLMGYPEPDTVLGVTYEKLGKRPGVGLLGKWDWENFSVEDMARGMITFKNGASITLDAAFAANVEKDDVMNVTLTGDMGGANVFPLKIFQEKYETLLDVTPAYLAEENYHANLIAEFIEGCLTETQPISTRKQGLILQKIVNGLYHSAQTGRAVIL</sequence>
<dbReference type="Pfam" id="PF01408">
    <property type="entry name" value="GFO_IDH_MocA"/>
    <property type="match status" value="1"/>
</dbReference>
<feature type="domain" description="GFO/IDH/MocA-like oxidoreductase" evidence="2">
    <location>
        <begin position="136"/>
        <end position="266"/>
    </location>
</feature>
<dbReference type="InterPro" id="IPR000683">
    <property type="entry name" value="Gfo/Idh/MocA-like_OxRdtase_N"/>
</dbReference>
<comment type="caution">
    <text evidence="3">The sequence shown here is derived from an EMBL/GenBank/DDBJ whole genome shotgun (WGS) entry which is preliminary data.</text>
</comment>
<organism evidence="3 4">
    <name type="scientific">Evansella tamaricis</name>
    <dbReference type="NCBI Taxonomy" id="2069301"/>
    <lineage>
        <taxon>Bacteria</taxon>
        <taxon>Bacillati</taxon>
        <taxon>Bacillota</taxon>
        <taxon>Bacilli</taxon>
        <taxon>Bacillales</taxon>
        <taxon>Bacillaceae</taxon>
        <taxon>Evansella</taxon>
    </lineage>
</organism>
<dbReference type="InterPro" id="IPR055170">
    <property type="entry name" value="GFO_IDH_MocA-like_dom"/>
</dbReference>
<proteinExistence type="predicted"/>
<reference evidence="3 4" key="1">
    <citation type="submission" date="2021-06" db="EMBL/GenBank/DDBJ databases">
        <title>Bacillus sp. RD4P76, an endophyte from a halophyte.</title>
        <authorList>
            <person name="Sun J.-Q."/>
        </authorList>
    </citation>
    <scope>NUCLEOTIDE SEQUENCE [LARGE SCALE GENOMIC DNA]</scope>
    <source>
        <strain evidence="3 4">CGMCC 1.15917</strain>
    </source>
</reference>